<evidence type="ECO:0000313" key="1">
    <source>
        <dbReference type="EMBL" id="CAH0723183.1"/>
    </source>
</evidence>
<dbReference type="Proteomes" id="UP000838878">
    <property type="component" value="Chromosome 3"/>
</dbReference>
<accession>A0A8J9UN53</accession>
<dbReference type="OrthoDB" id="7484669at2759"/>
<name>A0A8J9UN53_9NEOP</name>
<feature type="non-terminal residue" evidence="1">
    <location>
        <position position="147"/>
    </location>
</feature>
<keyword evidence="2" id="KW-1185">Reference proteome</keyword>
<dbReference type="EMBL" id="OV170223">
    <property type="protein sequence ID" value="CAH0723183.1"/>
    <property type="molecule type" value="Genomic_DNA"/>
</dbReference>
<evidence type="ECO:0000313" key="2">
    <source>
        <dbReference type="Proteomes" id="UP000838878"/>
    </source>
</evidence>
<gene>
    <name evidence="1" type="ORF">BINO364_LOCUS9047</name>
</gene>
<proteinExistence type="predicted"/>
<evidence type="ECO:0008006" key="3">
    <source>
        <dbReference type="Google" id="ProtNLM"/>
    </source>
</evidence>
<protein>
    <recommendedName>
        <fullName evidence="3">Core-binding (CB) domain-containing protein</fullName>
    </recommendedName>
</protein>
<sequence length="147" mass="16541">MWRWSEAVEPWSTQQKALLMAGWRKSTLNTYKPAWERWVKWCQSSDISPINPVARGPAKAASRTVIAGWVKSVLSNAGVDATPGSVRSAVVSRGWLDSEPLDKILSRAKKSRKSVKTFSKFYKKEIRPLPNVISDSVSLRALFKPVR</sequence>
<dbReference type="AlphaFoldDB" id="A0A8J9UN53"/>
<organism evidence="1 2">
    <name type="scientific">Brenthis ino</name>
    <name type="common">lesser marbled fritillary</name>
    <dbReference type="NCBI Taxonomy" id="405034"/>
    <lineage>
        <taxon>Eukaryota</taxon>
        <taxon>Metazoa</taxon>
        <taxon>Ecdysozoa</taxon>
        <taxon>Arthropoda</taxon>
        <taxon>Hexapoda</taxon>
        <taxon>Insecta</taxon>
        <taxon>Pterygota</taxon>
        <taxon>Neoptera</taxon>
        <taxon>Endopterygota</taxon>
        <taxon>Lepidoptera</taxon>
        <taxon>Glossata</taxon>
        <taxon>Ditrysia</taxon>
        <taxon>Papilionoidea</taxon>
        <taxon>Nymphalidae</taxon>
        <taxon>Heliconiinae</taxon>
        <taxon>Argynnini</taxon>
        <taxon>Brenthis</taxon>
    </lineage>
</organism>
<reference evidence="1" key="1">
    <citation type="submission" date="2021-12" db="EMBL/GenBank/DDBJ databases">
        <authorList>
            <person name="Martin H S."/>
        </authorList>
    </citation>
    <scope>NUCLEOTIDE SEQUENCE</scope>
</reference>